<evidence type="ECO:0000313" key="3">
    <source>
        <dbReference type="EMBL" id="KAK7070678.1"/>
    </source>
</evidence>
<protein>
    <submittedName>
        <fullName evidence="3">Zinc finger FYVE domain-containing protein 1</fullName>
    </submittedName>
</protein>
<dbReference type="AlphaFoldDB" id="A0AAN8WXR5"/>
<feature type="region of interest" description="Disordered" evidence="1">
    <location>
        <begin position="1"/>
        <end position="21"/>
    </location>
</feature>
<keyword evidence="4" id="KW-1185">Reference proteome</keyword>
<dbReference type="GO" id="GO:0140042">
    <property type="term" value="P:lipid droplet formation"/>
    <property type="evidence" value="ECO:0007669"/>
    <property type="project" value="TreeGrafter"/>
</dbReference>
<proteinExistence type="predicted"/>
<organism evidence="3 4">
    <name type="scientific">Halocaridina rubra</name>
    <name type="common">Hawaiian red shrimp</name>
    <dbReference type="NCBI Taxonomy" id="373956"/>
    <lineage>
        <taxon>Eukaryota</taxon>
        <taxon>Metazoa</taxon>
        <taxon>Ecdysozoa</taxon>
        <taxon>Arthropoda</taxon>
        <taxon>Crustacea</taxon>
        <taxon>Multicrustacea</taxon>
        <taxon>Malacostraca</taxon>
        <taxon>Eumalacostraca</taxon>
        <taxon>Eucarida</taxon>
        <taxon>Decapoda</taxon>
        <taxon>Pleocyemata</taxon>
        <taxon>Caridea</taxon>
        <taxon>Atyoidea</taxon>
        <taxon>Atyidae</taxon>
        <taxon>Halocaridina</taxon>
    </lineage>
</organism>
<reference evidence="3 4" key="1">
    <citation type="submission" date="2023-11" db="EMBL/GenBank/DDBJ databases">
        <title>Halocaridina rubra genome assembly.</title>
        <authorList>
            <person name="Smith C."/>
        </authorList>
    </citation>
    <scope>NUCLEOTIDE SEQUENCE [LARGE SCALE GENOMIC DNA]</scope>
    <source>
        <strain evidence="3">EP-1</strain>
        <tissue evidence="3">Whole</tissue>
    </source>
</reference>
<dbReference type="Gene3D" id="3.40.50.300">
    <property type="entry name" value="P-loop containing nucleotide triphosphate hydrolases"/>
    <property type="match status" value="1"/>
</dbReference>
<dbReference type="PANTHER" id="PTHR46624">
    <property type="entry name" value="AGAP002036-PA"/>
    <property type="match status" value="1"/>
</dbReference>
<accession>A0AAN8WXR5</accession>
<dbReference type="GO" id="GO:0005547">
    <property type="term" value="F:phosphatidylinositol-3,4,5-trisphosphate binding"/>
    <property type="evidence" value="ECO:0007669"/>
    <property type="project" value="TreeGrafter"/>
</dbReference>
<sequence>MEPRSSKSSTGPGVAHSIRVEPSRGVSRIPASLSVPSSVPSANSAIMSSLASFASEGHYDHSLNSLTSFQSNAAPDILSTEMRSVDLGPVNKECFKIINEAEELQVQNASDLLKRMGVAKQNNLQVKVVSIFGNTGEGKSYTLNQIFFKGAEVFKTSSSQTSCTLGIWGAYDSTSKALILDTEGLLGISNISKQRKRLLLKVNPPLSHHTLMPSLTSSVNLLVLAVSDVIIYRTRAERLNTDMYKFLAEASRAYTK</sequence>
<dbReference type="GO" id="GO:0005545">
    <property type="term" value="F:1-phosphatidylinositol binding"/>
    <property type="evidence" value="ECO:0007669"/>
    <property type="project" value="TreeGrafter"/>
</dbReference>
<evidence type="ECO:0000256" key="1">
    <source>
        <dbReference type="SAM" id="MobiDB-lite"/>
    </source>
</evidence>
<dbReference type="GO" id="GO:0005811">
    <property type="term" value="C:lipid droplet"/>
    <property type="evidence" value="ECO:0007669"/>
    <property type="project" value="TreeGrafter"/>
</dbReference>
<name>A0AAN8WXR5_HALRR</name>
<feature type="domain" description="Guanylate-binding protein N-terminal" evidence="2">
    <location>
        <begin position="110"/>
        <end position="191"/>
    </location>
</feature>
<dbReference type="GO" id="GO:0032266">
    <property type="term" value="F:phosphatidylinositol-3-phosphate binding"/>
    <property type="evidence" value="ECO:0007669"/>
    <property type="project" value="TreeGrafter"/>
</dbReference>
<dbReference type="InterPro" id="IPR015894">
    <property type="entry name" value="Guanylate-bd_N"/>
</dbReference>
<dbReference type="EMBL" id="JAXCGZ010015266">
    <property type="protein sequence ID" value="KAK7070678.1"/>
    <property type="molecule type" value="Genomic_DNA"/>
</dbReference>
<gene>
    <name evidence="3" type="primary">ZFYVE1_2</name>
    <name evidence="3" type="ORF">SK128_027073</name>
</gene>
<dbReference type="Pfam" id="PF02263">
    <property type="entry name" value="GBP"/>
    <property type="match status" value="1"/>
</dbReference>
<evidence type="ECO:0000313" key="4">
    <source>
        <dbReference type="Proteomes" id="UP001381693"/>
    </source>
</evidence>
<dbReference type="InterPro" id="IPR042427">
    <property type="entry name" value="ZFYV1"/>
</dbReference>
<evidence type="ECO:0000259" key="2">
    <source>
        <dbReference type="Pfam" id="PF02263"/>
    </source>
</evidence>
<dbReference type="Proteomes" id="UP001381693">
    <property type="component" value="Unassembled WGS sequence"/>
</dbReference>
<dbReference type="InterPro" id="IPR027417">
    <property type="entry name" value="P-loop_NTPase"/>
</dbReference>
<dbReference type="SUPFAM" id="SSF52540">
    <property type="entry name" value="P-loop containing nucleoside triphosphate hydrolases"/>
    <property type="match status" value="1"/>
</dbReference>
<dbReference type="PANTHER" id="PTHR46624:SF4">
    <property type="entry name" value="FYVE-TYPE DOMAIN-CONTAINING PROTEIN"/>
    <property type="match status" value="1"/>
</dbReference>
<comment type="caution">
    <text evidence="3">The sequence shown here is derived from an EMBL/GenBank/DDBJ whole genome shotgun (WGS) entry which is preliminary data.</text>
</comment>
<dbReference type="GO" id="GO:0005525">
    <property type="term" value="F:GTP binding"/>
    <property type="evidence" value="ECO:0007669"/>
    <property type="project" value="InterPro"/>
</dbReference>
<feature type="compositionally biased region" description="Polar residues" evidence="1">
    <location>
        <begin position="1"/>
        <end position="11"/>
    </location>
</feature>
<dbReference type="GO" id="GO:0043325">
    <property type="term" value="F:phosphatidylinositol-3,4-bisphosphate binding"/>
    <property type="evidence" value="ECO:0007669"/>
    <property type="project" value="TreeGrafter"/>
</dbReference>
<dbReference type="GO" id="GO:0003924">
    <property type="term" value="F:GTPase activity"/>
    <property type="evidence" value="ECO:0007669"/>
    <property type="project" value="InterPro"/>
</dbReference>